<evidence type="ECO:0000256" key="1">
    <source>
        <dbReference type="SAM" id="MobiDB-lite"/>
    </source>
</evidence>
<evidence type="ECO:0000313" key="2">
    <source>
        <dbReference type="EMBL" id="CAK0814458.1"/>
    </source>
</evidence>
<comment type="caution">
    <text evidence="2">The sequence shown here is derived from an EMBL/GenBank/DDBJ whole genome shotgun (WGS) entry which is preliminary data.</text>
</comment>
<sequence>AVVLEVVRRAIAARRLEGRPGQQQFEVLSADFVPDAAQNVWLLEFNLSPVVRDSEHRVAEDASLGLAGETSDGGGGCAGGGGAAAGPAPPGGDNQALNDEEEFREALSLVMPAGEGAEAGPVGLRFWDHVATFSSESL</sequence>
<feature type="non-terminal residue" evidence="2">
    <location>
        <position position="1"/>
    </location>
</feature>
<feature type="compositionally biased region" description="Gly residues" evidence="1">
    <location>
        <begin position="71"/>
        <end position="84"/>
    </location>
</feature>
<name>A0ABN9R9K1_9DINO</name>
<evidence type="ECO:0000313" key="3">
    <source>
        <dbReference type="Proteomes" id="UP001189429"/>
    </source>
</evidence>
<proteinExistence type="predicted"/>
<evidence type="ECO:0008006" key="4">
    <source>
        <dbReference type="Google" id="ProtNLM"/>
    </source>
</evidence>
<dbReference type="Proteomes" id="UP001189429">
    <property type="component" value="Unassembled WGS sequence"/>
</dbReference>
<reference evidence="2" key="1">
    <citation type="submission" date="2023-10" db="EMBL/GenBank/DDBJ databases">
        <authorList>
            <person name="Chen Y."/>
            <person name="Shah S."/>
            <person name="Dougan E. K."/>
            <person name="Thang M."/>
            <person name="Chan C."/>
        </authorList>
    </citation>
    <scope>NUCLEOTIDE SEQUENCE [LARGE SCALE GENOMIC DNA]</scope>
</reference>
<organism evidence="2 3">
    <name type="scientific">Prorocentrum cordatum</name>
    <dbReference type="NCBI Taxonomy" id="2364126"/>
    <lineage>
        <taxon>Eukaryota</taxon>
        <taxon>Sar</taxon>
        <taxon>Alveolata</taxon>
        <taxon>Dinophyceae</taxon>
        <taxon>Prorocentrales</taxon>
        <taxon>Prorocentraceae</taxon>
        <taxon>Prorocentrum</taxon>
    </lineage>
</organism>
<accession>A0ABN9R9K1</accession>
<feature type="region of interest" description="Disordered" evidence="1">
    <location>
        <begin position="62"/>
        <end position="99"/>
    </location>
</feature>
<dbReference type="Pfam" id="PF03133">
    <property type="entry name" value="TTL"/>
    <property type="match status" value="1"/>
</dbReference>
<dbReference type="InterPro" id="IPR004344">
    <property type="entry name" value="TTL/TTLL_fam"/>
</dbReference>
<dbReference type="Gene3D" id="3.30.470.20">
    <property type="entry name" value="ATP-grasp fold, B domain"/>
    <property type="match status" value="1"/>
</dbReference>
<keyword evidence="3" id="KW-1185">Reference proteome</keyword>
<gene>
    <name evidence="2" type="ORF">PCOR1329_LOCUS18044</name>
</gene>
<protein>
    <recommendedName>
        <fullName evidence="4">Tubulin--tyrosine ligase-like protein 9</fullName>
    </recommendedName>
</protein>
<dbReference type="EMBL" id="CAUYUJ010005646">
    <property type="protein sequence ID" value="CAK0814458.1"/>
    <property type="molecule type" value="Genomic_DNA"/>
</dbReference>